<comment type="caution">
    <text evidence="15">The sequence shown here is derived from an EMBL/GenBank/DDBJ whole genome shotgun (WGS) entry which is preliminary data.</text>
</comment>
<dbReference type="EC" id="2.3.1.87" evidence="5"/>
<dbReference type="OrthoDB" id="2115692at2759"/>
<evidence type="ECO:0000256" key="5">
    <source>
        <dbReference type="ARBA" id="ARBA00039114"/>
    </source>
</evidence>
<evidence type="ECO:0000313" key="16">
    <source>
        <dbReference type="Proteomes" id="UP000215335"/>
    </source>
</evidence>
<gene>
    <name evidence="15" type="ORF">TSAR_003068</name>
</gene>
<comment type="catalytic activity">
    <reaction evidence="9">
        <text>dopamine + acetyl-CoA = N-acetyldopamine + CoA + H(+)</text>
        <dbReference type="Rhea" id="RHEA:51388"/>
        <dbReference type="ChEBI" id="CHEBI:15378"/>
        <dbReference type="ChEBI" id="CHEBI:57287"/>
        <dbReference type="ChEBI" id="CHEBI:57288"/>
        <dbReference type="ChEBI" id="CHEBI:59905"/>
        <dbReference type="ChEBI" id="CHEBI:125678"/>
    </reaction>
    <physiologicalReaction direction="left-to-right" evidence="9">
        <dbReference type="Rhea" id="RHEA:51389"/>
    </physiologicalReaction>
</comment>
<accession>A0A232FLT8</accession>
<sequence length="213" mass="24266">MSSAGLHCELVPADRYQDVIEHLKYNFFADEPLNRAVRLCQRGEAHVELERHCLLTLAQEMSLMIVDEDGKIAGTALNGIIKKGEREECERRLAELQDEKFKSIFGLLYSINEKVDLFDKYDVDELFECRILSVDESYRGRGLANLLVENSVEVARNNGFKVIKADATGIFSQKCFLKSDFEVITEIPYSEVEENLRPGPPHEALKLLVKILD</sequence>
<comment type="catalytic activity">
    <reaction evidence="6">
        <text>dopamine + (9Z)-octadecenoyl-CoA = N-(9Z-octadecanoyl)-dopamine + CoA + H(+)</text>
        <dbReference type="Rhea" id="RHEA:51380"/>
        <dbReference type="ChEBI" id="CHEBI:15378"/>
        <dbReference type="ChEBI" id="CHEBI:31883"/>
        <dbReference type="ChEBI" id="CHEBI:57287"/>
        <dbReference type="ChEBI" id="CHEBI:57387"/>
        <dbReference type="ChEBI" id="CHEBI:59905"/>
    </reaction>
    <physiologicalReaction direction="left-to-right" evidence="6">
        <dbReference type="Rhea" id="RHEA:51381"/>
    </physiologicalReaction>
</comment>
<dbReference type="InterPro" id="IPR000182">
    <property type="entry name" value="GNAT_dom"/>
</dbReference>
<protein>
    <recommendedName>
        <fullName evidence="5">aralkylamine N-acetyltransferase</fullName>
        <ecNumber evidence="5">2.3.1.87</ecNumber>
    </recommendedName>
</protein>
<dbReference type="PANTHER" id="PTHR20905:SF32">
    <property type="entry name" value="ARYLALKYLAMINE N-ACETYLTRANSFERASE-LIKE 7, ISOFORM A"/>
    <property type="match status" value="1"/>
</dbReference>
<evidence type="ECO:0000256" key="3">
    <source>
        <dbReference type="ARBA" id="ARBA00037926"/>
    </source>
</evidence>
<name>A0A232FLT8_9HYME</name>
<dbReference type="SMR" id="A0A232FLT8"/>
<organism evidence="15 16">
    <name type="scientific">Trichomalopsis sarcophagae</name>
    <dbReference type="NCBI Taxonomy" id="543379"/>
    <lineage>
        <taxon>Eukaryota</taxon>
        <taxon>Metazoa</taxon>
        <taxon>Ecdysozoa</taxon>
        <taxon>Arthropoda</taxon>
        <taxon>Hexapoda</taxon>
        <taxon>Insecta</taxon>
        <taxon>Pterygota</taxon>
        <taxon>Neoptera</taxon>
        <taxon>Endopterygota</taxon>
        <taxon>Hymenoptera</taxon>
        <taxon>Apocrita</taxon>
        <taxon>Proctotrupomorpha</taxon>
        <taxon>Chalcidoidea</taxon>
        <taxon>Pteromalidae</taxon>
        <taxon>Pteromalinae</taxon>
        <taxon>Trichomalopsis</taxon>
    </lineage>
</organism>
<dbReference type="GO" id="GO:0004059">
    <property type="term" value="F:aralkylamine N-acetyltransferase activity"/>
    <property type="evidence" value="ECO:0007669"/>
    <property type="project" value="UniProtKB-EC"/>
</dbReference>
<dbReference type="SUPFAM" id="SSF55729">
    <property type="entry name" value="Acyl-CoA N-acyltransferases (Nat)"/>
    <property type="match status" value="1"/>
</dbReference>
<proteinExistence type="inferred from homology"/>
<dbReference type="AlphaFoldDB" id="A0A232FLT8"/>
<evidence type="ECO:0000256" key="11">
    <source>
        <dbReference type="ARBA" id="ARBA00052178"/>
    </source>
</evidence>
<dbReference type="CDD" id="cd04301">
    <property type="entry name" value="NAT_SF"/>
    <property type="match status" value="1"/>
</dbReference>
<dbReference type="EMBL" id="NNAY01000042">
    <property type="protein sequence ID" value="OXU31615.1"/>
    <property type="molecule type" value="Genomic_DNA"/>
</dbReference>
<keyword evidence="16" id="KW-1185">Reference proteome</keyword>
<dbReference type="STRING" id="543379.A0A232FLT8"/>
<evidence type="ECO:0000256" key="10">
    <source>
        <dbReference type="ARBA" id="ARBA00051823"/>
    </source>
</evidence>
<comment type="catalytic activity">
    <reaction evidence="12">
        <text>dopamine + hexadecanoyl-CoA = N-hexadecanoyl-dopamine + CoA + H(+)</text>
        <dbReference type="Rhea" id="RHEA:51376"/>
        <dbReference type="ChEBI" id="CHEBI:15378"/>
        <dbReference type="ChEBI" id="CHEBI:57287"/>
        <dbReference type="ChEBI" id="CHEBI:57379"/>
        <dbReference type="ChEBI" id="CHEBI:59905"/>
        <dbReference type="ChEBI" id="CHEBI:134058"/>
    </reaction>
    <physiologicalReaction direction="left-to-right" evidence="12">
        <dbReference type="Rhea" id="RHEA:51377"/>
    </physiologicalReaction>
</comment>
<dbReference type="FunFam" id="3.40.630.30:FF:000046">
    <property type="entry name" value="Dopamine N-acetyltransferase"/>
    <property type="match status" value="1"/>
</dbReference>
<dbReference type="Pfam" id="PF00583">
    <property type="entry name" value="Acetyltransf_1"/>
    <property type="match status" value="1"/>
</dbReference>
<reference evidence="15 16" key="1">
    <citation type="journal article" date="2017" name="Curr. Biol.">
        <title>The Evolution of Venom by Co-option of Single-Copy Genes.</title>
        <authorList>
            <person name="Martinson E.O."/>
            <person name="Mrinalini"/>
            <person name="Kelkar Y.D."/>
            <person name="Chang C.H."/>
            <person name="Werren J.H."/>
        </authorList>
    </citation>
    <scope>NUCLEOTIDE SEQUENCE [LARGE SCALE GENOMIC DNA]</scope>
    <source>
        <strain evidence="15 16">Alberta</strain>
        <tissue evidence="15">Whole body</tissue>
    </source>
</reference>
<evidence type="ECO:0000256" key="9">
    <source>
        <dbReference type="ARBA" id="ARBA00051711"/>
    </source>
</evidence>
<comment type="pathway">
    <text evidence="3">Aromatic compound metabolism; melatonin biosynthesis; melatonin from serotonin: step 1/2.</text>
</comment>
<evidence type="ECO:0000256" key="1">
    <source>
        <dbReference type="ARBA" id="ARBA00022679"/>
    </source>
</evidence>
<comment type="catalytic activity">
    <reaction evidence="10">
        <text>serotonin + (9Z)-octadecenoyl-CoA = N-(9Z-octadecenoyl)-serotonin + CoA + H(+)</text>
        <dbReference type="Rhea" id="RHEA:51392"/>
        <dbReference type="ChEBI" id="CHEBI:15378"/>
        <dbReference type="ChEBI" id="CHEBI:57287"/>
        <dbReference type="ChEBI" id="CHEBI:57387"/>
        <dbReference type="ChEBI" id="CHEBI:134064"/>
        <dbReference type="ChEBI" id="CHEBI:350546"/>
    </reaction>
    <physiologicalReaction direction="left-to-right" evidence="10">
        <dbReference type="Rhea" id="RHEA:51393"/>
    </physiologicalReaction>
</comment>
<evidence type="ECO:0000313" key="15">
    <source>
        <dbReference type="EMBL" id="OXU31615.1"/>
    </source>
</evidence>
<comment type="similarity">
    <text evidence="4">Belongs to the acetyltransferase family. AANAT subfamily.</text>
</comment>
<keyword evidence="2" id="KW-0012">Acyltransferase</keyword>
<evidence type="ECO:0000256" key="6">
    <source>
        <dbReference type="ARBA" id="ARBA00050189"/>
    </source>
</evidence>
<comment type="catalytic activity">
    <reaction evidence="8">
        <text>serotonin + (5Z,8Z,11Z,14Z)-eicosatetraenoyl-CoA = N-[(5Z,8Z,11Z,14Z)-eicosatetraenoyl]-serotonin + CoA + H(+)</text>
        <dbReference type="Rhea" id="RHEA:51396"/>
        <dbReference type="ChEBI" id="CHEBI:15378"/>
        <dbReference type="ChEBI" id="CHEBI:57287"/>
        <dbReference type="ChEBI" id="CHEBI:57368"/>
        <dbReference type="ChEBI" id="CHEBI:132255"/>
        <dbReference type="ChEBI" id="CHEBI:350546"/>
    </reaction>
    <physiologicalReaction direction="left-to-right" evidence="8">
        <dbReference type="Rhea" id="RHEA:51397"/>
    </physiologicalReaction>
</comment>
<dbReference type="InterPro" id="IPR016181">
    <property type="entry name" value="Acyl_CoA_acyltransferase"/>
</dbReference>
<keyword evidence="1" id="KW-0808">Transferase</keyword>
<evidence type="ECO:0000256" key="2">
    <source>
        <dbReference type="ARBA" id="ARBA00023315"/>
    </source>
</evidence>
<evidence type="ECO:0000256" key="8">
    <source>
        <dbReference type="ARBA" id="ARBA00051284"/>
    </source>
</evidence>
<dbReference type="PANTHER" id="PTHR20905">
    <property type="entry name" value="N-ACETYLTRANSFERASE-RELATED"/>
    <property type="match status" value="1"/>
</dbReference>
<comment type="catalytic activity">
    <reaction evidence="7">
        <text>serotonin + octadecanoyl-CoA = N-octadecanoyl-serotonin + CoA + H(+)</text>
        <dbReference type="Rhea" id="RHEA:51400"/>
        <dbReference type="ChEBI" id="CHEBI:15378"/>
        <dbReference type="ChEBI" id="CHEBI:57287"/>
        <dbReference type="ChEBI" id="CHEBI:57394"/>
        <dbReference type="ChEBI" id="CHEBI:134065"/>
        <dbReference type="ChEBI" id="CHEBI:350546"/>
    </reaction>
    <physiologicalReaction direction="left-to-right" evidence="7">
        <dbReference type="Rhea" id="RHEA:51401"/>
    </physiologicalReaction>
</comment>
<evidence type="ECO:0000256" key="7">
    <source>
        <dbReference type="ARBA" id="ARBA00050849"/>
    </source>
</evidence>
<feature type="domain" description="N-acetyltransferase" evidence="14">
    <location>
        <begin position="56"/>
        <end position="165"/>
    </location>
</feature>
<comment type="catalytic activity">
    <reaction evidence="13">
        <text>serotonin + acetyl-CoA = N-acetylserotonin + CoA + H(+)</text>
        <dbReference type="Rhea" id="RHEA:25217"/>
        <dbReference type="ChEBI" id="CHEBI:15378"/>
        <dbReference type="ChEBI" id="CHEBI:17697"/>
        <dbReference type="ChEBI" id="CHEBI:57287"/>
        <dbReference type="ChEBI" id="CHEBI:57288"/>
        <dbReference type="ChEBI" id="CHEBI:350546"/>
        <dbReference type="EC" id="2.3.1.87"/>
    </reaction>
    <physiologicalReaction direction="left-to-right" evidence="13">
        <dbReference type="Rhea" id="RHEA:25218"/>
    </physiologicalReaction>
</comment>
<evidence type="ECO:0000259" key="14">
    <source>
        <dbReference type="Pfam" id="PF00583"/>
    </source>
</evidence>
<comment type="catalytic activity">
    <reaction evidence="11">
        <text>serotonin + hexadecanoyl-CoA = N-hexadecanoyl-serotonin + CoA + H(+)</text>
        <dbReference type="Rhea" id="RHEA:51384"/>
        <dbReference type="ChEBI" id="CHEBI:15378"/>
        <dbReference type="ChEBI" id="CHEBI:57287"/>
        <dbReference type="ChEBI" id="CHEBI:57379"/>
        <dbReference type="ChEBI" id="CHEBI:134059"/>
        <dbReference type="ChEBI" id="CHEBI:350546"/>
    </reaction>
    <physiologicalReaction direction="left-to-right" evidence="11">
        <dbReference type="Rhea" id="RHEA:51385"/>
    </physiologicalReaction>
</comment>
<dbReference type="Gene3D" id="3.40.630.30">
    <property type="match status" value="1"/>
</dbReference>
<evidence type="ECO:0000256" key="4">
    <source>
        <dbReference type="ARBA" id="ARBA00038182"/>
    </source>
</evidence>
<evidence type="ECO:0000256" key="12">
    <source>
        <dbReference type="ARBA" id="ARBA00052335"/>
    </source>
</evidence>
<evidence type="ECO:0000256" key="13">
    <source>
        <dbReference type="ARBA" id="ARBA00052491"/>
    </source>
</evidence>
<dbReference type="Proteomes" id="UP000215335">
    <property type="component" value="Unassembled WGS sequence"/>
</dbReference>